<dbReference type="PANTHER" id="PTHR35271">
    <property type="entry name" value="ABC TRANSPORTER, SUBSTRATE-BINDING LIPOPROTEIN-RELATED"/>
    <property type="match status" value="1"/>
</dbReference>
<accession>A0A7C9K8M2</accession>
<protein>
    <recommendedName>
        <fullName evidence="3">ABC transporter substrate-binding protein</fullName>
    </recommendedName>
</protein>
<reference evidence="1 2" key="1">
    <citation type="submission" date="2019-09" db="EMBL/GenBank/DDBJ databases">
        <title>H2 Metabolism Revealed by Metagenomic Analysis in Subglacial Sediment of East Antarctica.</title>
        <authorList>
            <person name="Yang Z."/>
            <person name="Zhang Y."/>
            <person name="Lv Y."/>
            <person name="Yan W."/>
            <person name="Xiao X."/>
            <person name="Sun B."/>
            <person name="Ma H."/>
        </authorList>
    </citation>
    <scope>NUCLEOTIDE SEQUENCE [LARGE SCALE GENOMIC DNA]</scope>
    <source>
        <strain evidence="1">Bin2_2</strain>
    </source>
</reference>
<evidence type="ECO:0000313" key="1">
    <source>
        <dbReference type="EMBL" id="NDP46894.1"/>
    </source>
</evidence>
<proteinExistence type="predicted"/>
<dbReference type="Gene3D" id="3.40.50.2300">
    <property type="match status" value="2"/>
</dbReference>
<evidence type="ECO:0008006" key="3">
    <source>
        <dbReference type="Google" id="ProtNLM"/>
    </source>
</evidence>
<sequence length="299" mass="32539">SWGFACVIGMSGQAVAAQVAIVMSDDSAPYQEVYKMIQAQLTAAGHEVSLAYSEGLAANSLIEARLVVAVGVRAAEGVSSWSNRAPVLAVLVPRAWYIKVGRARLSDGGRRSVSAIYLDQPLDRQAKLIRLAFPEARRVGVLLSAEQKGLADELEEALRPQRLGLMHATVKENEHLMTPLEQVLNEADVLLAIPDPLIFNRNTAQSLFLTSYRYRDPVVGYSRSMTRAGALVSLYSTPSQIGRQAAEWTENALNGATVRLPAPAHPVYFEVSINDQVARSLGFSLPSEAELEKRLGEVR</sequence>
<dbReference type="EMBL" id="JAAFGW010000005">
    <property type="protein sequence ID" value="NDP46894.1"/>
    <property type="molecule type" value="Genomic_DNA"/>
</dbReference>
<dbReference type="PANTHER" id="PTHR35271:SF1">
    <property type="entry name" value="ABC TRANSPORTER, SUBSTRATE-BINDING LIPOPROTEIN"/>
    <property type="match status" value="1"/>
</dbReference>
<evidence type="ECO:0000313" key="2">
    <source>
        <dbReference type="Proteomes" id="UP000483432"/>
    </source>
</evidence>
<name>A0A7C9K8M2_9PROT</name>
<gene>
    <name evidence="1" type="ORF">GZ085_00620</name>
</gene>
<dbReference type="AlphaFoldDB" id="A0A7C9K8M2"/>
<comment type="caution">
    <text evidence="1">The sequence shown here is derived from an EMBL/GenBank/DDBJ whole genome shotgun (WGS) entry which is preliminary data.</text>
</comment>
<dbReference type="Pfam" id="PF04392">
    <property type="entry name" value="ABC_sub_bind"/>
    <property type="match status" value="1"/>
</dbReference>
<organism evidence="1 2">
    <name type="scientific">Sulfuriferula multivorans</name>
    <dbReference type="NCBI Taxonomy" id="1559896"/>
    <lineage>
        <taxon>Bacteria</taxon>
        <taxon>Pseudomonadati</taxon>
        <taxon>Pseudomonadota</taxon>
        <taxon>Betaproteobacteria</taxon>
        <taxon>Nitrosomonadales</taxon>
        <taxon>Sulfuricellaceae</taxon>
        <taxon>Sulfuriferula</taxon>
    </lineage>
</organism>
<dbReference type="InterPro" id="IPR007487">
    <property type="entry name" value="ABC_transpt-TYRBP-like"/>
</dbReference>
<feature type="non-terminal residue" evidence="1">
    <location>
        <position position="1"/>
    </location>
</feature>
<dbReference type="Proteomes" id="UP000483432">
    <property type="component" value="Unassembled WGS sequence"/>
</dbReference>